<accession>A0ABW6KV32</accession>
<dbReference type="PANTHER" id="PTHR42305:SF1">
    <property type="entry name" value="MEMBRANE PROTEIN RV1733C-RELATED"/>
    <property type="match status" value="1"/>
</dbReference>
<gene>
    <name evidence="2" type="ORF">ACFYNZ_20000</name>
</gene>
<evidence type="ECO:0000256" key="1">
    <source>
        <dbReference type="SAM" id="Phobius"/>
    </source>
</evidence>
<proteinExistence type="predicted"/>
<keyword evidence="1" id="KW-1133">Transmembrane helix</keyword>
<sequence>MSGKRSTKRRLWRWRSNPLRRHDDIVEAWILLVMWVVILVGGAILWTVTARAADQEFAWQRTDRHAVPAVLLTDAPQSTSTGNDGYRTPAKVRWTAPDGTTRTAHTLVPSGLRSGTTITVWQDGRGALSTQPPGPAEAGVEAVLFGGGAASGFSGLVYATAALARWRLDRRRYDQWGAEWDAIGPRWDQRTG</sequence>
<feature type="transmembrane region" description="Helical" evidence="1">
    <location>
        <begin position="142"/>
        <end position="164"/>
    </location>
</feature>
<comment type="caution">
    <text evidence="2">The sequence shown here is derived from an EMBL/GenBank/DDBJ whole genome shotgun (WGS) entry which is preliminary data.</text>
</comment>
<feature type="transmembrane region" description="Helical" evidence="1">
    <location>
        <begin position="25"/>
        <end position="48"/>
    </location>
</feature>
<protein>
    <recommendedName>
        <fullName evidence="4">DUF3592 domain-containing protein</fullName>
    </recommendedName>
</protein>
<keyword evidence="3" id="KW-1185">Reference proteome</keyword>
<evidence type="ECO:0000313" key="3">
    <source>
        <dbReference type="Proteomes" id="UP001601197"/>
    </source>
</evidence>
<dbReference type="Proteomes" id="UP001601197">
    <property type="component" value="Unassembled WGS sequence"/>
</dbReference>
<organism evidence="2 3">
    <name type="scientific">Streptomyces kebangsaanensis</name>
    <dbReference type="NCBI Taxonomy" id="864058"/>
    <lineage>
        <taxon>Bacteria</taxon>
        <taxon>Bacillati</taxon>
        <taxon>Actinomycetota</taxon>
        <taxon>Actinomycetes</taxon>
        <taxon>Kitasatosporales</taxon>
        <taxon>Streptomycetaceae</taxon>
        <taxon>Streptomyces</taxon>
    </lineage>
</organism>
<keyword evidence="1" id="KW-0812">Transmembrane</keyword>
<name>A0ABW6KV32_9ACTN</name>
<dbReference type="RefSeq" id="WP_073952112.1">
    <property type="nucleotide sequence ID" value="NZ_JBIAFJ010000017.1"/>
</dbReference>
<evidence type="ECO:0000313" key="2">
    <source>
        <dbReference type="EMBL" id="MFE9171758.1"/>
    </source>
</evidence>
<reference evidence="2 3" key="1">
    <citation type="submission" date="2024-10" db="EMBL/GenBank/DDBJ databases">
        <title>The Natural Products Discovery Center: Release of the First 8490 Sequenced Strains for Exploring Actinobacteria Biosynthetic Diversity.</title>
        <authorList>
            <person name="Kalkreuter E."/>
            <person name="Kautsar S.A."/>
            <person name="Yang D."/>
            <person name="Bader C.D."/>
            <person name="Teijaro C.N."/>
            <person name="Fluegel L."/>
            <person name="Davis C.M."/>
            <person name="Simpson J.R."/>
            <person name="Lauterbach L."/>
            <person name="Steele A.D."/>
            <person name="Gui C."/>
            <person name="Meng S."/>
            <person name="Li G."/>
            <person name="Viehrig K."/>
            <person name="Ye F."/>
            <person name="Su P."/>
            <person name="Kiefer A.F."/>
            <person name="Nichols A."/>
            <person name="Cepeda A.J."/>
            <person name="Yan W."/>
            <person name="Fan B."/>
            <person name="Jiang Y."/>
            <person name="Adhikari A."/>
            <person name="Zheng C.-J."/>
            <person name="Schuster L."/>
            <person name="Cowan T.M."/>
            <person name="Smanski M.J."/>
            <person name="Chevrette M.G."/>
            <person name="De Carvalho L.P.S."/>
            <person name="Shen B."/>
        </authorList>
    </citation>
    <scope>NUCLEOTIDE SEQUENCE [LARGE SCALE GENOMIC DNA]</scope>
    <source>
        <strain evidence="2 3">NPDC007147</strain>
    </source>
</reference>
<dbReference type="InterPro" id="IPR039708">
    <property type="entry name" value="MT1774/Rv1733c-like"/>
</dbReference>
<dbReference type="EMBL" id="JBIAFJ010000017">
    <property type="protein sequence ID" value="MFE9171758.1"/>
    <property type="molecule type" value="Genomic_DNA"/>
</dbReference>
<keyword evidence="1" id="KW-0472">Membrane</keyword>
<evidence type="ECO:0008006" key="4">
    <source>
        <dbReference type="Google" id="ProtNLM"/>
    </source>
</evidence>
<dbReference type="PANTHER" id="PTHR42305">
    <property type="entry name" value="MEMBRANE PROTEIN RV1733C-RELATED"/>
    <property type="match status" value="1"/>
</dbReference>